<dbReference type="InterPro" id="IPR036977">
    <property type="entry name" value="DNA_primase_Znf_CHC2"/>
</dbReference>
<protein>
    <submittedName>
        <fullName evidence="1">P4 alpha zinc-binding domain-containing protein</fullName>
    </submittedName>
</protein>
<dbReference type="GO" id="GO:0003677">
    <property type="term" value="F:DNA binding"/>
    <property type="evidence" value="ECO:0007669"/>
    <property type="project" value="InterPro"/>
</dbReference>
<dbReference type="GO" id="GO:0005737">
    <property type="term" value="C:cytoplasm"/>
    <property type="evidence" value="ECO:0007669"/>
    <property type="project" value="TreeGrafter"/>
</dbReference>
<dbReference type="PANTHER" id="PTHR30313:SF2">
    <property type="entry name" value="DNA PRIMASE"/>
    <property type="match status" value="1"/>
</dbReference>
<dbReference type="PANTHER" id="PTHR30313">
    <property type="entry name" value="DNA PRIMASE"/>
    <property type="match status" value="1"/>
</dbReference>
<gene>
    <name evidence="1" type="ORF">OMM_03093</name>
</gene>
<dbReference type="GO" id="GO:0006269">
    <property type="term" value="P:DNA replication, synthesis of primer"/>
    <property type="evidence" value="ECO:0007669"/>
    <property type="project" value="TreeGrafter"/>
</dbReference>
<evidence type="ECO:0000313" key="2">
    <source>
        <dbReference type="Proteomes" id="UP000189670"/>
    </source>
</evidence>
<dbReference type="Gene3D" id="3.40.1360.10">
    <property type="match status" value="1"/>
</dbReference>
<dbReference type="CDD" id="cd00188">
    <property type="entry name" value="TOPRIM"/>
    <property type="match status" value="1"/>
</dbReference>
<name>A0A1V1P772_9BACT</name>
<dbReference type="AlphaFoldDB" id="A0A1V1P772"/>
<dbReference type="Proteomes" id="UP000189670">
    <property type="component" value="Unassembled WGS sequence"/>
</dbReference>
<evidence type="ECO:0000313" key="1">
    <source>
        <dbReference type="EMBL" id="ETR70638.1"/>
    </source>
</evidence>
<sequence length="321" mass="36629">MIPREIIQSAKRADLPVILKKLGVNIIAEGKSFYLHEHDSLKFFKQEGVWLYKWWSCGETGDGIQYLMNHCGKNFREAVKLLSGYNDTSHSNQFKNRDNWKTKSSKIVRISQTKLFGSEGKKALYYLLIERGLHSETIEKFHIGWLPENNQMPSKIVIPCYNSKGDLMRVKFRIDNPESNHGRYRVMKGSNTKTPFSSNISINKPVIIVESELDAILIDQVFGEDIGVLSLGGVCTNLSIQVISYLNEKVPVNLISLDNDKAGQASALRLMKCIKNTYNWPIPEGFGKDPTEAYKKMNLKNWILEGLTKGGYNDRSRNYKK</sequence>
<organism evidence="1 2">
    <name type="scientific">Candidatus Magnetoglobus multicellularis str. Araruama</name>
    <dbReference type="NCBI Taxonomy" id="890399"/>
    <lineage>
        <taxon>Bacteria</taxon>
        <taxon>Pseudomonadati</taxon>
        <taxon>Thermodesulfobacteriota</taxon>
        <taxon>Desulfobacteria</taxon>
        <taxon>Desulfobacterales</taxon>
        <taxon>Desulfobacteraceae</taxon>
        <taxon>Candidatus Magnetoglobus</taxon>
    </lineage>
</organism>
<dbReference type="InterPro" id="IPR050219">
    <property type="entry name" value="DnaG_primase"/>
</dbReference>
<dbReference type="SUPFAM" id="SSF57783">
    <property type="entry name" value="Zinc beta-ribbon"/>
    <property type="match status" value="1"/>
</dbReference>
<accession>A0A1V1P772</accession>
<reference evidence="2" key="1">
    <citation type="submission" date="2012-11" db="EMBL/GenBank/DDBJ databases">
        <authorList>
            <person name="Lucero-Rivera Y.E."/>
            <person name="Tovar-Ramirez D."/>
        </authorList>
    </citation>
    <scope>NUCLEOTIDE SEQUENCE [LARGE SCALE GENOMIC DNA]</scope>
    <source>
        <strain evidence="2">Araruama</strain>
    </source>
</reference>
<dbReference type="EMBL" id="ATBP01000393">
    <property type="protein sequence ID" value="ETR70638.1"/>
    <property type="molecule type" value="Genomic_DNA"/>
</dbReference>
<dbReference type="Pfam" id="PF13155">
    <property type="entry name" value="Toprim_2"/>
    <property type="match status" value="1"/>
</dbReference>
<proteinExistence type="predicted"/>
<dbReference type="Gene3D" id="3.90.580.10">
    <property type="entry name" value="Zinc finger, CHC2-type domain"/>
    <property type="match status" value="1"/>
</dbReference>
<dbReference type="GO" id="GO:0008270">
    <property type="term" value="F:zinc ion binding"/>
    <property type="evidence" value="ECO:0007669"/>
    <property type="project" value="InterPro"/>
</dbReference>
<dbReference type="SUPFAM" id="SSF56731">
    <property type="entry name" value="DNA primase core"/>
    <property type="match status" value="1"/>
</dbReference>
<comment type="caution">
    <text evidence="1">The sequence shown here is derived from an EMBL/GenBank/DDBJ whole genome shotgun (WGS) entry which is preliminary data.</text>
</comment>